<dbReference type="RefSeq" id="WP_177232684.1">
    <property type="nucleotide sequence ID" value="NZ_FOYT01000004.1"/>
</dbReference>
<name>A0A1I6IQ35_9EURY</name>
<proteinExistence type="predicted"/>
<dbReference type="EMBL" id="FOYT01000004">
    <property type="protein sequence ID" value="SFR68826.1"/>
    <property type="molecule type" value="Genomic_DNA"/>
</dbReference>
<reference evidence="2" key="1">
    <citation type="submission" date="2016-10" db="EMBL/GenBank/DDBJ databases">
        <authorList>
            <person name="Varghese N."/>
            <person name="Submissions S."/>
        </authorList>
    </citation>
    <scope>NUCLEOTIDE SEQUENCE [LARGE SCALE GENOMIC DNA]</scope>
    <source>
        <strain evidence="2">CGMCC 1.7736</strain>
    </source>
</reference>
<dbReference type="AlphaFoldDB" id="A0A1I6IQ35"/>
<accession>A0A1I6IQ35</accession>
<dbReference type="OrthoDB" id="280426at2157"/>
<sequence>MYTKAELDDGPEPVDADECTEMNRADELGYTVEAISTLFEFEKKTVEQHLHDDCKHY</sequence>
<protein>
    <submittedName>
        <fullName evidence="1">Uncharacterized protein</fullName>
    </submittedName>
</protein>
<organism evidence="1 2">
    <name type="scientific">Halogeometricum rufum</name>
    <dbReference type="NCBI Taxonomy" id="553469"/>
    <lineage>
        <taxon>Archaea</taxon>
        <taxon>Methanobacteriati</taxon>
        <taxon>Methanobacteriota</taxon>
        <taxon>Stenosarchaea group</taxon>
        <taxon>Halobacteria</taxon>
        <taxon>Halobacteriales</taxon>
        <taxon>Haloferacaceae</taxon>
        <taxon>Halogeometricum</taxon>
    </lineage>
</organism>
<evidence type="ECO:0000313" key="2">
    <source>
        <dbReference type="Proteomes" id="UP000198531"/>
    </source>
</evidence>
<gene>
    <name evidence="1" type="ORF">SAMN04487947_3507</name>
</gene>
<evidence type="ECO:0000313" key="1">
    <source>
        <dbReference type="EMBL" id="SFR68826.1"/>
    </source>
</evidence>
<keyword evidence="2" id="KW-1185">Reference proteome</keyword>
<dbReference type="Proteomes" id="UP000198531">
    <property type="component" value="Unassembled WGS sequence"/>
</dbReference>